<name>A0ACC3N4S5_9PEZI</name>
<accession>A0ACC3N4S5</accession>
<comment type="caution">
    <text evidence="1">The sequence shown here is derived from an EMBL/GenBank/DDBJ whole genome shotgun (WGS) entry which is preliminary data.</text>
</comment>
<reference evidence="1" key="1">
    <citation type="submission" date="2023-07" db="EMBL/GenBank/DDBJ databases">
        <title>Black Yeasts Isolated from many extreme environments.</title>
        <authorList>
            <person name="Coleine C."/>
            <person name="Stajich J.E."/>
            <person name="Selbmann L."/>
        </authorList>
    </citation>
    <scope>NUCLEOTIDE SEQUENCE</scope>
    <source>
        <strain evidence="1">CCFEE 5714</strain>
    </source>
</reference>
<dbReference type="EMBL" id="JAUTXU010000087">
    <property type="protein sequence ID" value="KAK3710094.1"/>
    <property type="molecule type" value="Genomic_DNA"/>
</dbReference>
<dbReference type="Proteomes" id="UP001281147">
    <property type="component" value="Unassembled WGS sequence"/>
</dbReference>
<protein>
    <submittedName>
        <fullName evidence="1">Ski complex subunit Rec14</fullName>
    </submittedName>
</protein>
<sequence length="187" mass="21063">MAALPIPSRSFLAAFLPIARAQLLPQSSKPTVTRIPLLQRLRASSPLFPAALTPIPSLLSELWEGSRLEGLSGADIWDGLLNAVPKKKTSHMKKRHRQLASGKHLRDVTALNKCSACGRAKRAHVLCPYCVQSIRRWFGTNFKSAKELDAEEDARLDRINEERRLQGRKPLDVPKKLKDEDVVERKW</sequence>
<evidence type="ECO:0000313" key="1">
    <source>
        <dbReference type="EMBL" id="KAK3710094.1"/>
    </source>
</evidence>
<gene>
    <name evidence="1" type="primary">rec14_1</name>
    <name evidence="1" type="ORF">LTR37_010525</name>
</gene>
<keyword evidence="2" id="KW-1185">Reference proteome</keyword>
<proteinExistence type="predicted"/>
<evidence type="ECO:0000313" key="2">
    <source>
        <dbReference type="Proteomes" id="UP001281147"/>
    </source>
</evidence>
<organism evidence="1 2">
    <name type="scientific">Vermiconidia calcicola</name>
    <dbReference type="NCBI Taxonomy" id="1690605"/>
    <lineage>
        <taxon>Eukaryota</taxon>
        <taxon>Fungi</taxon>
        <taxon>Dikarya</taxon>
        <taxon>Ascomycota</taxon>
        <taxon>Pezizomycotina</taxon>
        <taxon>Dothideomycetes</taxon>
        <taxon>Dothideomycetidae</taxon>
        <taxon>Mycosphaerellales</taxon>
        <taxon>Extremaceae</taxon>
        <taxon>Vermiconidia</taxon>
    </lineage>
</organism>